<evidence type="ECO:0000313" key="5">
    <source>
        <dbReference type="Proteomes" id="UP000029833"/>
    </source>
</evidence>
<dbReference type="InterPro" id="IPR011611">
    <property type="entry name" value="PfkB_dom"/>
</dbReference>
<dbReference type="InterPro" id="IPR002173">
    <property type="entry name" value="Carboh/pur_kinase_PfkB_CS"/>
</dbReference>
<evidence type="ECO:0000256" key="1">
    <source>
        <dbReference type="ARBA" id="ARBA00022679"/>
    </source>
</evidence>
<gene>
    <name evidence="4" type="ORF">Q760_01410</name>
</gene>
<dbReference type="SUPFAM" id="SSF53613">
    <property type="entry name" value="Ribokinase-like"/>
    <property type="match status" value="1"/>
</dbReference>
<feature type="domain" description="Carbohydrate kinase PfkB" evidence="3">
    <location>
        <begin position="38"/>
        <end position="275"/>
    </location>
</feature>
<dbReference type="RefSeq" id="WP_034625139.1">
    <property type="nucleotide sequence ID" value="NZ_AXNT01000011.1"/>
</dbReference>
<dbReference type="PANTHER" id="PTHR10584:SF166">
    <property type="entry name" value="RIBOKINASE"/>
    <property type="match status" value="1"/>
</dbReference>
<reference evidence="4 5" key="1">
    <citation type="submission" date="2013-10" db="EMBL/GenBank/DDBJ databases">
        <authorList>
            <person name="Wang G."/>
            <person name="Zhuang W."/>
        </authorList>
    </citation>
    <scope>NUCLEOTIDE SEQUENCE [LARGE SCALE GENOMIC DNA]</scope>
    <source>
        <strain evidence="4 5">DSM 20118</strain>
    </source>
</reference>
<sequence>MPHVLVNGPASWNTLVRVAALPDARPQTLFASGHRDALGGTSAGKALTLARLGVDVTLRTALGDDDAGDRIRAALSQPGLDLVADPLPGASERHLNLMADDGGRLSVYLDLPPEPGPAPASVQAALARADAVVLDLAGHSRELLPVVRAAGVPLWCDVHDDDGRAPFQREFAEAADVLVVSADRLDDVEGYLDRHVARGARWAVCTRGRDGALALGRDEGWWTVSAVPVTAVDSNGAGDGFTAGLLAAALRGLPLPDALRHAAAAGALTVASAELSAPGISLGAVEELARAAVVTQRV</sequence>
<protein>
    <submittedName>
        <fullName evidence="4">Sugar kinase</fullName>
    </submittedName>
</protein>
<keyword evidence="1" id="KW-0808">Transferase</keyword>
<dbReference type="PANTHER" id="PTHR10584">
    <property type="entry name" value="SUGAR KINASE"/>
    <property type="match status" value="1"/>
</dbReference>
<dbReference type="Pfam" id="PF00294">
    <property type="entry name" value="PfkB"/>
    <property type="match status" value="1"/>
</dbReference>
<dbReference type="STRING" id="1408250.Q760_01410"/>
<dbReference type="GO" id="GO:0016301">
    <property type="term" value="F:kinase activity"/>
    <property type="evidence" value="ECO:0007669"/>
    <property type="project" value="UniProtKB-KW"/>
</dbReference>
<dbReference type="Proteomes" id="UP000029833">
    <property type="component" value="Unassembled WGS sequence"/>
</dbReference>
<organism evidence="4 5">
    <name type="scientific">Cellulomonas cellasea DSM 20118</name>
    <dbReference type="NCBI Taxonomy" id="1408250"/>
    <lineage>
        <taxon>Bacteria</taxon>
        <taxon>Bacillati</taxon>
        <taxon>Actinomycetota</taxon>
        <taxon>Actinomycetes</taxon>
        <taxon>Micrococcales</taxon>
        <taxon>Cellulomonadaceae</taxon>
        <taxon>Cellulomonas</taxon>
    </lineage>
</organism>
<comment type="caution">
    <text evidence="4">The sequence shown here is derived from an EMBL/GenBank/DDBJ whole genome shotgun (WGS) entry which is preliminary data.</text>
</comment>
<dbReference type="AlphaFoldDB" id="A0A0A0BBU9"/>
<dbReference type="OrthoDB" id="9808601at2"/>
<dbReference type="GO" id="GO:0005829">
    <property type="term" value="C:cytosol"/>
    <property type="evidence" value="ECO:0007669"/>
    <property type="project" value="TreeGrafter"/>
</dbReference>
<dbReference type="Gene3D" id="3.40.1190.20">
    <property type="match status" value="1"/>
</dbReference>
<proteinExistence type="predicted"/>
<dbReference type="PROSITE" id="PS00584">
    <property type="entry name" value="PFKB_KINASES_2"/>
    <property type="match status" value="1"/>
</dbReference>
<evidence type="ECO:0000256" key="2">
    <source>
        <dbReference type="ARBA" id="ARBA00022777"/>
    </source>
</evidence>
<accession>A0A0A0BBU9</accession>
<name>A0A0A0BBU9_9CELL</name>
<evidence type="ECO:0000259" key="3">
    <source>
        <dbReference type="Pfam" id="PF00294"/>
    </source>
</evidence>
<keyword evidence="2 4" id="KW-0418">Kinase</keyword>
<keyword evidence="5" id="KW-1185">Reference proteome</keyword>
<dbReference type="EMBL" id="AXNT01000011">
    <property type="protein sequence ID" value="KGM03562.1"/>
    <property type="molecule type" value="Genomic_DNA"/>
</dbReference>
<evidence type="ECO:0000313" key="4">
    <source>
        <dbReference type="EMBL" id="KGM03562.1"/>
    </source>
</evidence>
<dbReference type="InterPro" id="IPR029056">
    <property type="entry name" value="Ribokinase-like"/>
</dbReference>